<keyword evidence="1" id="KW-0732">Signal</keyword>
<comment type="function">
    <text evidence="1">Mediates coordination of peptidoglycan synthesis and outer membrane constriction during cell division.</text>
</comment>
<keyword evidence="1" id="KW-0574">Periplasm</keyword>
<evidence type="ECO:0000256" key="1">
    <source>
        <dbReference type="HAMAP-Rule" id="MF_02066"/>
    </source>
</evidence>
<dbReference type="Pfam" id="PF13174">
    <property type="entry name" value="TPR_6"/>
    <property type="match status" value="1"/>
</dbReference>
<keyword evidence="1" id="KW-0131">Cell cycle</keyword>
<dbReference type="Gene3D" id="1.25.40.10">
    <property type="entry name" value="Tetratricopeptide repeat domain"/>
    <property type="match status" value="1"/>
</dbReference>
<dbReference type="InterPro" id="IPR014162">
    <property type="entry name" value="CpoB_C"/>
</dbReference>
<gene>
    <name evidence="2" type="primary">ybgF</name>
    <name evidence="1" type="synonym">cpoB</name>
    <name evidence="2" type="ORF">ACFQ3C_04910</name>
</gene>
<dbReference type="Proteomes" id="UP001597151">
    <property type="component" value="Unassembled WGS sequence"/>
</dbReference>
<keyword evidence="3" id="KW-1185">Reference proteome</keyword>
<comment type="caution">
    <text evidence="2">The sequence shown here is derived from an EMBL/GenBank/DDBJ whole genome shotgun (WGS) entry which is preliminary data.</text>
</comment>
<comment type="subcellular location">
    <subcellularLocation>
        <location evidence="1">Periplasm</location>
    </subcellularLocation>
</comment>
<sequence length="276" mass="28858">MALALGASLVLPQAAPAQDAQTLADIRQEMSVLFVEVQRLRRELSTTGGPGVTIPGGSVLDRVGLMESELQRLTRKTEELEFRINAIVSDGTTRLGDLEFRLCELEPACDIGKLGQTTTLGGGAAPATTGQIASPIQPPPAQTAPTAELAIGERADFDRAAAALASGDYRGAADLFAAFNQTYPGGPLSAEADLKRGQALAQLDDVRGAARAYLLAFTTDQTGPQAPEALFLLGEALGRLGQTQEACTTLQEVGLRFPQSPSVVSAQEARARLGCL</sequence>
<proteinExistence type="inferred from homology"/>
<evidence type="ECO:0000313" key="3">
    <source>
        <dbReference type="Proteomes" id="UP001597151"/>
    </source>
</evidence>
<reference evidence="3" key="1">
    <citation type="journal article" date="2019" name="Int. J. Syst. Evol. Microbiol.">
        <title>The Global Catalogue of Microorganisms (GCM) 10K type strain sequencing project: providing services to taxonomists for standard genome sequencing and annotation.</title>
        <authorList>
            <consortium name="The Broad Institute Genomics Platform"/>
            <consortium name="The Broad Institute Genome Sequencing Center for Infectious Disease"/>
            <person name="Wu L."/>
            <person name="Ma J."/>
        </authorList>
    </citation>
    <scope>NUCLEOTIDE SEQUENCE [LARGE SCALE GENOMIC DNA]</scope>
    <source>
        <strain evidence="3">CCUG 55328</strain>
    </source>
</reference>
<keyword evidence="1" id="KW-0132">Cell division</keyword>
<organism evidence="2 3">
    <name type="scientific">Seohaeicola saemankumensis</name>
    <dbReference type="NCBI Taxonomy" id="481181"/>
    <lineage>
        <taxon>Bacteria</taxon>
        <taxon>Pseudomonadati</taxon>
        <taxon>Pseudomonadota</taxon>
        <taxon>Alphaproteobacteria</taxon>
        <taxon>Rhodobacterales</taxon>
        <taxon>Roseobacteraceae</taxon>
        <taxon>Seohaeicola</taxon>
    </lineage>
</organism>
<protein>
    <recommendedName>
        <fullName evidence="1">Cell division coordinator CpoB</fullName>
    </recommendedName>
</protein>
<comment type="similarity">
    <text evidence="1">Belongs to the CpoB family.</text>
</comment>
<dbReference type="InterPro" id="IPR011990">
    <property type="entry name" value="TPR-like_helical_dom_sf"/>
</dbReference>
<name>A0ABW3TAN9_9RHOB</name>
<dbReference type="HAMAP" id="MF_02066">
    <property type="entry name" value="CpoB"/>
    <property type="match status" value="1"/>
</dbReference>
<dbReference type="InterPro" id="IPR019734">
    <property type="entry name" value="TPR_rpt"/>
</dbReference>
<dbReference type="NCBIfam" id="TIGR02795">
    <property type="entry name" value="tol_pal_ybgF"/>
    <property type="match status" value="1"/>
</dbReference>
<dbReference type="InterPro" id="IPR034706">
    <property type="entry name" value="CpoB"/>
</dbReference>
<dbReference type="EMBL" id="JBHTKR010000002">
    <property type="protein sequence ID" value="MFD1194002.1"/>
    <property type="molecule type" value="Genomic_DNA"/>
</dbReference>
<dbReference type="RefSeq" id="WP_380789809.1">
    <property type="nucleotide sequence ID" value="NZ_JBHTKR010000002.1"/>
</dbReference>
<accession>A0ABW3TAN9</accession>
<evidence type="ECO:0000313" key="2">
    <source>
        <dbReference type="EMBL" id="MFD1194002.1"/>
    </source>
</evidence>
<dbReference type="SUPFAM" id="SSF48452">
    <property type="entry name" value="TPR-like"/>
    <property type="match status" value="1"/>
</dbReference>